<dbReference type="AlphaFoldDB" id="E4WWS5"/>
<dbReference type="CDD" id="cd12441">
    <property type="entry name" value="RRM_Nup53_like"/>
    <property type="match status" value="1"/>
</dbReference>
<evidence type="ECO:0000256" key="3">
    <source>
        <dbReference type="ARBA" id="ARBA00016439"/>
    </source>
</evidence>
<dbReference type="GO" id="GO:0044613">
    <property type="term" value="C:nuclear pore central transport channel"/>
    <property type="evidence" value="ECO:0007669"/>
    <property type="project" value="TreeGrafter"/>
</dbReference>
<evidence type="ECO:0000256" key="13">
    <source>
        <dbReference type="PROSITE-ProRule" id="PRU00804"/>
    </source>
</evidence>
<keyword evidence="9 13" id="KW-0539">Nucleus</keyword>
<proteinExistence type="inferred from homology"/>
<dbReference type="InParanoid" id="E4WWS5"/>
<name>E4WWS5_OIKDI</name>
<keyword evidence="6" id="KW-0653">Protein transport</keyword>
<dbReference type="GO" id="GO:0006607">
    <property type="term" value="P:NLS-bearing protein import into nucleus"/>
    <property type="evidence" value="ECO:0007669"/>
    <property type="project" value="TreeGrafter"/>
</dbReference>
<keyword evidence="7" id="KW-0811">Translocation</keyword>
<evidence type="ECO:0000256" key="6">
    <source>
        <dbReference type="ARBA" id="ARBA00022927"/>
    </source>
</evidence>
<evidence type="ECO:0000259" key="14">
    <source>
        <dbReference type="PROSITE" id="PS51472"/>
    </source>
</evidence>
<dbReference type="InterPro" id="IPR007846">
    <property type="entry name" value="RRM_NUP35_dom"/>
</dbReference>
<evidence type="ECO:0000313" key="15">
    <source>
        <dbReference type="EMBL" id="CBY21817.1"/>
    </source>
</evidence>
<evidence type="ECO:0000256" key="8">
    <source>
        <dbReference type="ARBA" id="ARBA00023132"/>
    </source>
</evidence>
<evidence type="ECO:0000313" key="16">
    <source>
        <dbReference type="Proteomes" id="UP000001307"/>
    </source>
</evidence>
<evidence type="ECO:0000256" key="10">
    <source>
        <dbReference type="ARBA" id="ARBA00029997"/>
    </source>
</evidence>
<evidence type="ECO:0000256" key="11">
    <source>
        <dbReference type="ARBA" id="ARBA00030113"/>
    </source>
</evidence>
<comment type="similarity">
    <text evidence="2">Belongs to the Nup35 family.</text>
</comment>
<keyword evidence="16" id="KW-1185">Reference proteome</keyword>
<evidence type="ECO:0000256" key="5">
    <source>
        <dbReference type="ARBA" id="ARBA00022816"/>
    </source>
</evidence>
<dbReference type="PANTHER" id="PTHR21527:SF6">
    <property type="entry name" value="NUCLEOPORIN NUP35"/>
    <property type="match status" value="1"/>
</dbReference>
<keyword evidence="4 13" id="KW-0813">Transport</keyword>
<dbReference type="GO" id="GO:0031965">
    <property type="term" value="C:nuclear membrane"/>
    <property type="evidence" value="ECO:0007669"/>
    <property type="project" value="InterPro"/>
</dbReference>
<dbReference type="InterPro" id="IPR035979">
    <property type="entry name" value="RBD_domain_sf"/>
</dbReference>
<evidence type="ECO:0000256" key="2">
    <source>
        <dbReference type="ARBA" id="ARBA00009454"/>
    </source>
</evidence>
<dbReference type="InterPro" id="IPR017389">
    <property type="entry name" value="Nucleoporin_NUP53"/>
</dbReference>
<dbReference type="GO" id="GO:0051028">
    <property type="term" value="P:mRNA transport"/>
    <property type="evidence" value="ECO:0007669"/>
    <property type="project" value="UniProtKB-UniRule"/>
</dbReference>
<dbReference type="PANTHER" id="PTHR21527">
    <property type="entry name" value="NUCLEOPORIN NUP35"/>
    <property type="match status" value="1"/>
</dbReference>
<reference evidence="15" key="1">
    <citation type="journal article" date="2010" name="Science">
        <title>Plasticity of animal genome architecture unmasked by rapid evolution of a pelagic tunicate.</title>
        <authorList>
            <person name="Denoeud F."/>
            <person name="Henriet S."/>
            <person name="Mungpakdee S."/>
            <person name="Aury J.M."/>
            <person name="Da Silva C."/>
            <person name="Brinkmann H."/>
            <person name="Mikhaleva J."/>
            <person name="Olsen L.C."/>
            <person name="Jubin C."/>
            <person name="Canestro C."/>
            <person name="Bouquet J.M."/>
            <person name="Danks G."/>
            <person name="Poulain J."/>
            <person name="Campsteijn C."/>
            <person name="Adamski M."/>
            <person name="Cross I."/>
            <person name="Yadetie F."/>
            <person name="Muffato M."/>
            <person name="Louis A."/>
            <person name="Butcher S."/>
            <person name="Tsagkogeorga G."/>
            <person name="Konrad A."/>
            <person name="Singh S."/>
            <person name="Jensen M.F."/>
            <person name="Cong E.H."/>
            <person name="Eikeseth-Otteraa H."/>
            <person name="Noel B."/>
            <person name="Anthouard V."/>
            <person name="Porcel B.M."/>
            <person name="Kachouri-Lafond R."/>
            <person name="Nishino A."/>
            <person name="Ugolini M."/>
            <person name="Chourrout P."/>
            <person name="Nishida H."/>
            <person name="Aasland R."/>
            <person name="Huzurbazar S."/>
            <person name="Westhof E."/>
            <person name="Delsuc F."/>
            <person name="Lehrach H."/>
            <person name="Reinhardt R."/>
            <person name="Weissenbach J."/>
            <person name="Roy S.W."/>
            <person name="Artiguenave F."/>
            <person name="Postlethwait J.H."/>
            <person name="Manak J.R."/>
            <person name="Thompson E.M."/>
            <person name="Jaillon O."/>
            <person name="Du Pasquier L."/>
            <person name="Boudinot P."/>
            <person name="Liberles D.A."/>
            <person name="Volff J.N."/>
            <person name="Philippe H."/>
            <person name="Lenhard B."/>
            <person name="Roest Crollius H."/>
            <person name="Wincker P."/>
            <person name="Chourrout D."/>
        </authorList>
    </citation>
    <scope>NUCLEOTIDE SEQUENCE [LARGE SCALE GENOMIC DNA]</scope>
</reference>
<accession>E4WWS5</accession>
<dbReference type="GO" id="GO:0017056">
    <property type="term" value="F:structural constituent of nuclear pore"/>
    <property type="evidence" value="ECO:0007669"/>
    <property type="project" value="InterPro"/>
</dbReference>
<dbReference type="SUPFAM" id="SSF54928">
    <property type="entry name" value="RNA-binding domain, RBD"/>
    <property type="match status" value="1"/>
</dbReference>
<sequence length="272" mass="30678">MDSRTSRLNPLGTSFTETHWELSDPGSDTSELFQARQRTPVRSTPEIRKTNNFAGRKTKNAPPITGLSPEKLDAKCVENTSRLENVPKIDLNSSRCQVDPFYEHGEEDIVWNPSCVTIFGFTEHMVMHILRQFSSFGRITRYHIPKEGTNWIHVQFENHLQAKRAREKHGDMILGCMVGVTKCFDEDFNNSSNQVACNNTITMASKSFCGSMNSSLNSSTSSRFAGMRDCSVLSPYNQRKRVLDPPFNHSDEGAPTKSASVVQRALGYIFSW</sequence>
<evidence type="ECO:0000256" key="9">
    <source>
        <dbReference type="ARBA" id="ARBA00023242"/>
    </source>
</evidence>
<dbReference type="GO" id="GO:0003676">
    <property type="term" value="F:nucleic acid binding"/>
    <property type="evidence" value="ECO:0007669"/>
    <property type="project" value="InterPro"/>
</dbReference>
<dbReference type="EMBL" id="FN653018">
    <property type="protein sequence ID" value="CBY21817.1"/>
    <property type="molecule type" value="Genomic_DNA"/>
</dbReference>
<dbReference type="Proteomes" id="UP000001307">
    <property type="component" value="Unassembled WGS sequence"/>
</dbReference>
<dbReference type="GO" id="GO:0005543">
    <property type="term" value="F:phospholipid binding"/>
    <property type="evidence" value="ECO:0007669"/>
    <property type="project" value="TreeGrafter"/>
</dbReference>
<dbReference type="PROSITE" id="PS51472">
    <property type="entry name" value="RRM_NUP35"/>
    <property type="match status" value="1"/>
</dbReference>
<dbReference type="InterPro" id="IPR012677">
    <property type="entry name" value="Nucleotide-bd_a/b_plait_sf"/>
</dbReference>
<dbReference type="Gene3D" id="3.30.70.330">
    <property type="match status" value="1"/>
</dbReference>
<feature type="domain" description="RRM Nup35-type" evidence="14">
    <location>
        <begin position="110"/>
        <end position="190"/>
    </location>
</feature>
<dbReference type="PIRSF" id="PIRSF038119">
    <property type="entry name" value="Nucleoporin_NUP53"/>
    <property type="match status" value="1"/>
</dbReference>
<dbReference type="OrthoDB" id="3365060at2759"/>
<evidence type="ECO:0000256" key="12">
    <source>
        <dbReference type="ARBA" id="ARBA00030250"/>
    </source>
</evidence>
<dbReference type="GO" id="GO:0044615">
    <property type="term" value="C:nuclear pore nuclear basket"/>
    <property type="evidence" value="ECO:0007669"/>
    <property type="project" value="TreeGrafter"/>
</dbReference>
<organism evidence="15">
    <name type="scientific">Oikopleura dioica</name>
    <name type="common">Tunicate</name>
    <dbReference type="NCBI Taxonomy" id="34765"/>
    <lineage>
        <taxon>Eukaryota</taxon>
        <taxon>Metazoa</taxon>
        <taxon>Chordata</taxon>
        <taxon>Tunicata</taxon>
        <taxon>Appendicularia</taxon>
        <taxon>Copelata</taxon>
        <taxon>Oikopleuridae</taxon>
        <taxon>Oikopleura</taxon>
    </lineage>
</organism>
<comment type="subcellular location">
    <subcellularLocation>
        <location evidence="1">Nucleus</location>
        <location evidence="1">Nuclear pore complex</location>
    </subcellularLocation>
</comment>
<protein>
    <recommendedName>
        <fullName evidence="3">Nucleoporin NUP35</fullName>
    </recommendedName>
    <alternativeName>
        <fullName evidence="12">35 kDa nucleoporin</fullName>
    </alternativeName>
    <alternativeName>
        <fullName evidence="11">Nuclear pore complex protein Nup53</fullName>
    </alternativeName>
    <alternativeName>
        <fullName evidence="10">Nucleoporin NUP53</fullName>
    </alternativeName>
</protein>
<evidence type="ECO:0000256" key="7">
    <source>
        <dbReference type="ARBA" id="ARBA00023010"/>
    </source>
</evidence>
<keyword evidence="5 13" id="KW-0509">mRNA transport</keyword>
<gene>
    <name evidence="15" type="ORF">GSOID_T00011345001</name>
</gene>
<evidence type="ECO:0000256" key="1">
    <source>
        <dbReference type="ARBA" id="ARBA00004567"/>
    </source>
</evidence>
<dbReference type="Pfam" id="PF05172">
    <property type="entry name" value="RRM_Nup35"/>
    <property type="match status" value="1"/>
</dbReference>
<keyword evidence="8 13" id="KW-0906">Nuclear pore complex</keyword>
<dbReference type="GO" id="GO:0006999">
    <property type="term" value="P:nuclear pore organization"/>
    <property type="evidence" value="ECO:0007669"/>
    <property type="project" value="TreeGrafter"/>
</dbReference>
<evidence type="ECO:0000256" key="4">
    <source>
        <dbReference type="ARBA" id="ARBA00022448"/>
    </source>
</evidence>